<accession>A0A1G2LQM7</accession>
<protein>
    <recommendedName>
        <fullName evidence="4">Type 4 fimbrial biogenesis protein PilX N-terminal domain-containing protein</fullName>
    </recommendedName>
</protein>
<gene>
    <name evidence="2" type="ORF">A2909_00975</name>
</gene>
<reference evidence="2 3" key="1">
    <citation type="journal article" date="2016" name="Nat. Commun.">
        <title>Thousands of microbial genomes shed light on interconnected biogeochemical processes in an aquifer system.</title>
        <authorList>
            <person name="Anantharaman K."/>
            <person name="Brown C.T."/>
            <person name="Hug L.A."/>
            <person name="Sharon I."/>
            <person name="Castelle C.J."/>
            <person name="Probst A.J."/>
            <person name="Thomas B.C."/>
            <person name="Singh A."/>
            <person name="Wilkins M.J."/>
            <person name="Karaoz U."/>
            <person name="Brodie E.L."/>
            <person name="Williams K.H."/>
            <person name="Hubbard S.S."/>
            <person name="Banfield J.F."/>
        </authorList>
    </citation>
    <scope>NUCLEOTIDE SEQUENCE [LARGE SCALE GENOMIC DNA]</scope>
</reference>
<evidence type="ECO:0000313" key="2">
    <source>
        <dbReference type="EMBL" id="OHA13873.1"/>
    </source>
</evidence>
<evidence type="ECO:0000256" key="1">
    <source>
        <dbReference type="SAM" id="Phobius"/>
    </source>
</evidence>
<proteinExistence type="predicted"/>
<evidence type="ECO:0008006" key="4">
    <source>
        <dbReference type="Google" id="ProtNLM"/>
    </source>
</evidence>
<dbReference type="Proteomes" id="UP000178302">
    <property type="component" value="Unassembled WGS sequence"/>
</dbReference>
<comment type="caution">
    <text evidence="2">The sequence shown here is derived from an EMBL/GenBank/DDBJ whole genome shotgun (WGS) entry which is preliminary data.</text>
</comment>
<keyword evidence="1" id="KW-0812">Transmembrane</keyword>
<organism evidence="2 3">
    <name type="scientific">Candidatus Tagabacteria bacterium RIFCSPLOWO2_01_FULL_39_11</name>
    <dbReference type="NCBI Taxonomy" id="1802295"/>
    <lineage>
        <taxon>Bacteria</taxon>
        <taxon>Candidatus Tagaibacteriota</taxon>
    </lineage>
</organism>
<name>A0A1G2LQM7_9BACT</name>
<feature type="transmembrane region" description="Helical" evidence="1">
    <location>
        <begin position="27"/>
        <end position="51"/>
    </location>
</feature>
<dbReference type="EMBL" id="MHQZ01000022">
    <property type="protein sequence ID" value="OHA13873.1"/>
    <property type="molecule type" value="Genomic_DNA"/>
</dbReference>
<evidence type="ECO:0000313" key="3">
    <source>
        <dbReference type="Proteomes" id="UP000178302"/>
    </source>
</evidence>
<sequence length="611" mass="65026">MKVASYKFTPSGNEVSFSGLQTNKGQAVMTVVIFFLFISIAIVFGLAGPVIGEVKNAKDLIISKKSYFLAEAGEEDAAYRVIRGMNYSSTEEIILDGFSATTVISSIGGDEKEIISNANVSDSIRKINIVLKTGVGVGFNYGAQIGYLGLEMENNSRVNGSIYSNGSVEGSSNSVVAGDVWVAGGTASTSDQQQIDQTLGFNVRDIDNRKDAAQSFIPSITAEPRKASLYIKKVGNPGNPVIRVLPDDNGVPKSSGAIASGQLDKDDVTSAFGWVDISFNSTDPITQGLAYWLIIDNDSSDSSKYYILGGDGDSSYLNGNLLYTRSWQSDSAVWASSSPPGDITFKIFLGDHNTVIDSMNVGESGVGNAHANTIIDSVIAGNAYYQNISNTTIGGTANQVDTDPPPLNPPLSQANLDQFKADGDSGGTCGIFDGCDTDGNFILINQEIATSGPKQITGLFRLENQSKFIMTGNIHINGDAHFKNNCVVRLNPSSYGEKSGVIIVDGNIDIDNRCQFLGSGDPNSYIAIISTSPNITSPPAIRVNNSTMGAIFYAAEGSITVENNAEVKEIFGHKVKMENNSVINYESGLANVNFSVGPEGGWSIESWREIE</sequence>
<keyword evidence="1" id="KW-1133">Transmembrane helix</keyword>
<dbReference type="AlphaFoldDB" id="A0A1G2LQM7"/>
<keyword evidence="1" id="KW-0472">Membrane</keyword>